<dbReference type="NCBIfam" id="TIGR01575">
    <property type="entry name" value="rimI"/>
    <property type="match status" value="1"/>
</dbReference>
<dbReference type="PROSITE" id="PS51186">
    <property type="entry name" value="GNAT"/>
    <property type="match status" value="1"/>
</dbReference>
<comment type="similarity">
    <text evidence="1">Belongs to the acetyltransferase family. RimI subfamily.</text>
</comment>
<dbReference type="InterPro" id="IPR006464">
    <property type="entry name" value="AcTrfase_RimI/Ard1"/>
</dbReference>
<keyword evidence="2" id="KW-0963">Cytoplasm</keyword>
<keyword evidence="3 6" id="KW-0808">Transferase</keyword>
<dbReference type="SUPFAM" id="SSF55729">
    <property type="entry name" value="Acyl-CoA N-acyltransferases (Nat)"/>
    <property type="match status" value="1"/>
</dbReference>
<dbReference type="EMBL" id="PGTM01000241">
    <property type="protein sequence ID" value="PJF34926.1"/>
    <property type="molecule type" value="Genomic_DNA"/>
</dbReference>
<dbReference type="Gene3D" id="3.40.630.30">
    <property type="match status" value="1"/>
</dbReference>
<evidence type="ECO:0000313" key="7">
    <source>
        <dbReference type="Proteomes" id="UP000229681"/>
    </source>
</evidence>
<dbReference type="PANTHER" id="PTHR43420">
    <property type="entry name" value="ACETYLTRANSFERASE"/>
    <property type="match status" value="1"/>
</dbReference>
<keyword evidence="4" id="KW-0012">Acyltransferase</keyword>
<gene>
    <name evidence="6" type="primary">rimI</name>
    <name evidence="6" type="ORF">CUN49_13165</name>
</gene>
<dbReference type="InterPro" id="IPR050680">
    <property type="entry name" value="YpeA/RimI_acetyltransf"/>
</dbReference>
<evidence type="ECO:0000313" key="6">
    <source>
        <dbReference type="EMBL" id="PJF34926.1"/>
    </source>
</evidence>
<dbReference type="AlphaFoldDB" id="A0A2M8PBK6"/>
<dbReference type="InterPro" id="IPR000182">
    <property type="entry name" value="GNAT_dom"/>
</dbReference>
<evidence type="ECO:0000256" key="3">
    <source>
        <dbReference type="ARBA" id="ARBA00022679"/>
    </source>
</evidence>
<dbReference type="Proteomes" id="UP000229681">
    <property type="component" value="Unassembled WGS sequence"/>
</dbReference>
<sequence>MYTLRYMGLEDISHVMEIDELAFQTPWSMDSYLSEVCNNDSAHMVVLEHQAEVPTIVGYGGMWVIEGEAHISTIATHPEWRGRGLGEVLLAGMVLRSTKLGATYCVLEVRVSNVPAINLYRKYEFQIVSVRKGYYHDNNEDAYLMHLTPLDAAYLERFQARWQALQARVAFTDLLSQGRRYI</sequence>
<comment type="caution">
    <text evidence="6">The sequence shown here is derived from an EMBL/GenBank/DDBJ whole genome shotgun (WGS) entry which is preliminary data.</text>
</comment>
<name>A0A2M8PBK6_9CHLR</name>
<dbReference type="Pfam" id="PF00583">
    <property type="entry name" value="Acetyltransf_1"/>
    <property type="match status" value="1"/>
</dbReference>
<evidence type="ECO:0000256" key="1">
    <source>
        <dbReference type="ARBA" id="ARBA00005395"/>
    </source>
</evidence>
<feature type="domain" description="N-acetyltransferase" evidence="5">
    <location>
        <begin position="2"/>
        <end position="150"/>
    </location>
</feature>
<dbReference type="GO" id="GO:0008080">
    <property type="term" value="F:N-acetyltransferase activity"/>
    <property type="evidence" value="ECO:0007669"/>
    <property type="project" value="InterPro"/>
</dbReference>
<reference evidence="6 7" key="1">
    <citation type="submission" date="2017-11" db="EMBL/GenBank/DDBJ databases">
        <title>Evolution of Phototrophy in the Chloroflexi Phylum Driven by Horizontal Gene Transfer.</title>
        <authorList>
            <person name="Ward L.M."/>
            <person name="Hemp J."/>
            <person name="Shih P.M."/>
            <person name="Mcglynn S.E."/>
            <person name="Fischer W."/>
        </authorList>
    </citation>
    <scope>NUCLEOTIDE SEQUENCE [LARGE SCALE GENOMIC DNA]</scope>
    <source>
        <strain evidence="6">JP3_13</strain>
    </source>
</reference>
<evidence type="ECO:0000256" key="4">
    <source>
        <dbReference type="ARBA" id="ARBA00023315"/>
    </source>
</evidence>
<accession>A0A2M8PBK6</accession>
<dbReference type="CDD" id="cd04301">
    <property type="entry name" value="NAT_SF"/>
    <property type="match status" value="1"/>
</dbReference>
<organism evidence="6 7">
    <name type="scientific">Candidatus Thermofonsia Clade 1 bacterium</name>
    <dbReference type="NCBI Taxonomy" id="2364210"/>
    <lineage>
        <taxon>Bacteria</taxon>
        <taxon>Bacillati</taxon>
        <taxon>Chloroflexota</taxon>
        <taxon>Candidatus Thermofontia</taxon>
        <taxon>Candidatus Thermofonsia Clade 1</taxon>
    </lineage>
</organism>
<dbReference type="InterPro" id="IPR016181">
    <property type="entry name" value="Acyl_CoA_acyltransferase"/>
</dbReference>
<evidence type="ECO:0000259" key="5">
    <source>
        <dbReference type="PROSITE" id="PS51186"/>
    </source>
</evidence>
<protein>
    <submittedName>
        <fullName evidence="6">Ribosomal-protein-alanine N-acetyltransferase</fullName>
    </submittedName>
</protein>
<proteinExistence type="inferred from homology"/>
<dbReference type="PANTHER" id="PTHR43420:SF44">
    <property type="entry name" value="ACETYLTRANSFERASE YPEA"/>
    <property type="match status" value="1"/>
</dbReference>
<evidence type="ECO:0000256" key="2">
    <source>
        <dbReference type="ARBA" id="ARBA00022490"/>
    </source>
</evidence>